<feature type="transmembrane region" description="Helical" evidence="1">
    <location>
        <begin position="134"/>
        <end position="158"/>
    </location>
</feature>
<keyword evidence="3" id="KW-1185">Reference proteome</keyword>
<reference evidence="3" key="1">
    <citation type="journal article" date="2010" name="Genome Biol.">
        <title>Genome sequence of the necrotrophic plant pathogen Pythium ultimum reveals original pathogenicity mechanisms and effector repertoire.</title>
        <authorList>
            <person name="Levesque C.A."/>
            <person name="Brouwer H."/>
            <person name="Cano L."/>
            <person name="Hamilton J.P."/>
            <person name="Holt C."/>
            <person name="Huitema E."/>
            <person name="Raffaele S."/>
            <person name="Robideau G.P."/>
            <person name="Thines M."/>
            <person name="Win J."/>
            <person name="Zerillo M.M."/>
            <person name="Beakes G.W."/>
            <person name="Boore J.L."/>
            <person name="Busam D."/>
            <person name="Dumas B."/>
            <person name="Ferriera S."/>
            <person name="Fuerstenberg S.I."/>
            <person name="Gachon C.M."/>
            <person name="Gaulin E."/>
            <person name="Govers F."/>
            <person name="Grenville-Briggs L."/>
            <person name="Horner N."/>
            <person name="Hostetler J."/>
            <person name="Jiang R.H."/>
            <person name="Johnson J."/>
            <person name="Krajaejun T."/>
            <person name="Lin H."/>
            <person name="Meijer H.J."/>
            <person name="Moore B."/>
            <person name="Morris P."/>
            <person name="Phuntmart V."/>
            <person name="Puiu D."/>
            <person name="Shetty J."/>
            <person name="Stajich J.E."/>
            <person name="Tripathy S."/>
            <person name="Wawra S."/>
            <person name="van West P."/>
            <person name="Whitty B.R."/>
            <person name="Coutinho P.M."/>
            <person name="Henrissat B."/>
            <person name="Martin F."/>
            <person name="Thomas P.D."/>
            <person name="Tyler B.M."/>
            <person name="De Vries R.P."/>
            <person name="Kamoun S."/>
            <person name="Yandell M."/>
            <person name="Tisserat N."/>
            <person name="Buell C.R."/>
        </authorList>
    </citation>
    <scope>NUCLEOTIDE SEQUENCE</scope>
    <source>
        <strain evidence="3">DAOM:BR144</strain>
    </source>
</reference>
<dbReference type="InterPro" id="IPR045325">
    <property type="entry name" value="TMEM70/TMEM186/TMEM223"/>
</dbReference>
<dbReference type="PANTHER" id="PTHR13281">
    <property type="entry name" value="TRANSMEMBRANE PROTEIN 70, MITOCHONDRIAL"/>
    <property type="match status" value="1"/>
</dbReference>
<evidence type="ECO:0000313" key="3">
    <source>
        <dbReference type="Proteomes" id="UP000019132"/>
    </source>
</evidence>
<name>K3W756_GLOUD</name>
<dbReference type="AlphaFoldDB" id="K3W756"/>
<evidence type="ECO:0000313" key="2">
    <source>
        <dbReference type="EnsemblProtists" id="PYU1_T000797"/>
    </source>
</evidence>
<dbReference type="Pfam" id="PF06979">
    <property type="entry name" value="TMEM70"/>
    <property type="match status" value="1"/>
</dbReference>
<feature type="transmembrane region" description="Helical" evidence="1">
    <location>
        <begin position="108"/>
        <end position="128"/>
    </location>
</feature>
<keyword evidence="1" id="KW-0472">Membrane</keyword>
<reference evidence="2" key="3">
    <citation type="submission" date="2015-02" db="UniProtKB">
        <authorList>
            <consortium name="EnsemblProtists"/>
        </authorList>
    </citation>
    <scope>IDENTIFICATION</scope>
    <source>
        <strain evidence="2">DAOM BR144</strain>
    </source>
</reference>
<dbReference type="eggNOG" id="KOG4478">
    <property type="taxonomic scope" value="Eukaryota"/>
</dbReference>
<evidence type="ECO:0000256" key="1">
    <source>
        <dbReference type="SAM" id="Phobius"/>
    </source>
</evidence>
<reference evidence="3" key="2">
    <citation type="submission" date="2010-04" db="EMBL/GenBank/DDBJ databases">
        <authorList>
            <person name="Buell R."/>
            <person name="Hamilton J."/>
            <person name="Hostetler J."/>
        </authorList>
    </citation>
    <scope>NUCLEOTIDE SEQUENCE [LARGE SCALE GENOMIC DNA]</scope>
    <source>
        <strain evidence="3">DAOM:BR144</strain>
    </source>
</reference>
<dbReference type="EMBL" id="GL376620">
    <property type="status" value="NOT_ANNOTATED_CDS"/>
    <property type="molecule type" value="Genomic_DNA"/>
</dbReference>
<proteinExistence type="predicted"/>
<sequence length="250" mass="27144">MVMLAVLRSSARRAVPGHLRLRICSSAALVRPFAYAPSSSIGLRVAGAAPQGALSASFGGTQSHRLLSTAAAKEEQDAAKEDSTAKPQKLELVYEGPMARAVRLMKGVSVTSCILTSIGMPTLCLISEQSTSMVGKWAMCGTIMLFGLGTTSLFHVLFKPYVMRMWRSDNDASDPELTVETVTLFAQLTKHSFKLSDVAPPSSSMHPMLSFQAKGKSLFIHPEEFENRALAEKLIGKKLAPREEEQDEEQ</sequence>
<dbReference type="STRING" id="431595.K3W756"/>
<organism evidence="2 3">
    <name type="scientific">Globisporangium ultimum (strain ATCC 200006 / CBS 805.95 / DAOM BR144)</name>
    <name type="common">Pythium ultimum</name>
    <dbReference type="NCBI Taxonomy" id="431595"/>
    <lineage>
        <taxon>Eukaryota</taxon>
        <taxon>Sar</taxon>
        <taxon>Stramenopiles</taxon>
        <taxon>Oomycota</taxon>
        <taxon>Peronosporomycetes</taxon>
        <taxon>Pythiales</taxon>
        <taxon>Pythiaceae</taxon>
        <taxon>Globisporangium</taxon>
    </lineage>
</organism>
<dbReference type="InParanoid" id="K3W756"/>
<dbReference type="EnsemblProtists" id="PYU1_T000797">
    <property type="protein sequence ID" value="PYU1_T000797"/>
    <property type="gene ID" value="PYU1_G000797"/>
</dbReference>
<keyword evidence="1" id="KW-0812">Transmembrane</keyword>
<dbReference type="GO" id="GO:0031966">
    <property type="term" value="C:mitochondrial membrane"/>
    <property type="evidence" value="ECO:0007669"/>
    <property type="project" value="TreeGrafter"/>
</dbReference>
<dbReference type="PANTHER" id="PTHR13281:SF0">
    <property type="entry name" value="TRANSMEMBRANE PROTEIN 70, MITOCHONDRIAL"/>
    <property type="match status" value="1"/>
</dbReference>
<keyword evidence="1" id="KW-1133">Transmembrane helix</keyword>
<dbReference type="HOGENOM" id="CLU_075956_0_0_1"/>
<protein>
    <recommendedName>
        <fullName evidence="4">Transmembrane protein 70</fullName>
    </recommendedName>
</protein>
<evidence type="ECO:0008006" key="4">
    <source>
        <dbReference type="Google" id="ProtNLM"/>
    </source>
</evidence>
<dbReference type="InterPro" id="IPR009724">
    <property type="entry name" value="TMEM70"/>
</dbReference>
<dbReference type="Proteomes" id="UP000019132">
    <property type="component" value="Unassembled WGS sequence"/>
</dbReference>
<dbReference type="OMA" id="KRWLSQS"/>
<dbReference type="GO" id="GO:0033615">
    <property type="term" value="P:mitochondrial proton-transporting ATP synthase complex assembly"/>
    <property type="evidence" value="ECO:0007669"/>
    <property type="project" value="TreeGrafter"/>
</dbReference>
<accession>K3W756</accession>
<dbReference type="VEuPathDB" id="FungiDB:PYU1_G000797"/>